<dbReference type="InterPro" id="IPR002078">
    <property type="entry name" value="Sigma_54_int"/>
</dbReference>
<dbReference type="InterPro" id="IPR025662">
    <property type="entry name" value="Sigma_54_int_dom_ATP-bd_1"/>
</dbReference>
<dbReference type="Pfam" id="PF02954">
    <property type="entry name" value="HTH_8"/>
    <property type="match status" value="1"/>
</dbReference>
<protein>
    <submittedName>
        <fullName evidence="8">Fused response regulator of ato opeon, in two-component system with AtoS: response regulator sigma54 interaction protein</fullName>
    </submittedName>
</protein>
<dbReference type="InterPro" id="IPR003593">
    <property type="entry name" value="AAA+_ATPase"/>
</dbReference>
<dbReference type="Gene3D" id="3.40.50.300">
    <property type="entry name" value="P-loop containing nucleotide triphosphate hydrolases"/>
    <property type="match status" value="1"/>
</dbReference>
<feature type="domain" description="Sigma-54 factor interaction" evidence="6">
    <location>
        <begin position="138"/>
        <end position="367"/>
    </location>
</feature>
<dbReference type="GO" id="GO:0005524">
    <property type="term" value="F:ATP binding"/>
    <property type="evidence" value="ECO:0007669"/>
    <property type="project" value="UniProtKB-KW"/>
</dbReference>
<keyword evidence="1" id="KW-0547">Nucleotide-binding</keyword>
<dbReference type="InterPro" id="IPR027417">
    <property type="entry name" value="P-loop_NTPase"/>
</dbReference>
<gene>
    <name evidence="8" type="primary">atoC</name>
    <name evidence="8" type="ORF">CUESP1_3233</name>
</gene>
<feature type="domain" description="Response regulatory" evidence="7">
    <location>
        <begin position="3"/>
        <end position="116"/>
    </location>
</feature>
<organism evidence="8 9">
    <name type="scientific">[Clostridium] ultunense Esp</name>
    <dbReference type="NCBI Taxonomy" id="1288971"/>
    <lineage>
        <taxon>Bacteria</taxon>
        <taxon>Bacillati</taxon>
        <taxon>Bacillota</taxon>
        <taxon>Tissierellia</taxon>
        <taxon>Tissierellales</taxon>
        <taxon>Tepidimicrobiaceae</taxon>
        <taxon>Schnuerera</taxon>
    </lineage>
</organism>
<evidence type="ECO:0000256" key="2">
    <source>
        <dbReference type="ARBA" id="ARBA00022840"/>
    </source>
</evidence>
<evidence type="ECO:0000256" key="3">
    <source>
        <dbReference type="ARBA" id="ARBA00023015"/>
    </source>
</evidence>
<dbReference type="Proteomes" id="UP000245423">
    <property type="component" value="Chromosome 1"/>
</dbReference>
<dbReference type="OrthoDB" id="5411866at2"/>
<keyword evidence="2" id="KW-0067">ATP-binding</keyword>
<dbReference type="InterPro" id="IPR025943">
    <property type="entry name" value="Sigma_54_int_dom_ATP-bd_2"/>
</dbReference>
<keyword evidence="9" id="KW-1185">Reference proteome</keyword>
<feature type="modified residue" description="4-aspartylphosphate" evidence="5">
    <location>
        <position position="51"/>
    </location>
</feature>
<evidence type="ECO:0000313" key="9">
    <source>
        <dbReference type="Proteomes" id="UP000245423"/>
    </source>
</evidence>
<evidence type="ECO:0000313" key="8">
    <source>
        <dbReference type="EMBL" id="SHD78558.1"/>
    </source>
</evidence>
<dbReference type="SUPFAM" id="SSF52540">
    <property type="entry name" value="P-loop containing nucleoside triphosphate hydrolases"/>
    <property type="match status" value="1"/>
</dbReference>
<reference evidence="8 9" key="1">
    <citation type="submission" date="2016-11" db="EMBL/GenBank/DDBJ databases">
        <authorList>
            <person name="Manzoor S."/>
        </authorList>
    </citation>
    <scope>NUCLEOTIDE SEQUENCE [LARGE SCALE GENOMIC DNA]</scope>
    <source>
        <strain evidence="8">Clostridium ultunense strain Esp</strain>
    </source>
</reference>
<keyword evidence="4" id="KW-0804">Transcription</keyword>
<keyword evidence="3" id="KW-0805">Transcription regulation</keyword>
<dbReference type="Gene3D" id="3.40.50.2300">
    <property type="match status" value="1"/>
</dbReference>
<dbReference type="InterPro" id="IPR058031">
    <property type="entry name" value="AAA_lid_NorR"/>
</dbReference>
<dbReference type="SUPFAM" id="SSF46689">
    <property type="entry name" value="Homeodomain-like"/>
    <property type="match status" value="1"/>
</dbReference>
<dbReference type="PROSITE" id="PS00675">
    <property type="entry name" value="SIGMA54_INTERACT_1"/>
    <property type="match status" value="1"/>
</dbReference>
<dbReference type="SMART" id="SM00382">
    <property type="entry name" value="AAA"/>
    <property type="match status" value="1"/>
</dbReference>
<dbReference type="GO" id="GO:0043565">
    <property type="term" value="F:sequence-specific DNA binding"/>
    <property type="evidence" value="ECO:0007669"/>
    <property type="project" value="InterPro"/>
</dbReference>
<evidence type="ECO:0000256" key="1">
    <source>
        <dbReference type="ARBA" id="ARBA00022741"/>
    </source>
</evidence>
<dbReference type="CDD" id="cd00009">
    <property type="entry name" value="AAA"/>
    <property type="match status" value="1"/>
</dbReference>
<dbReference type="RefSeq" id="WP_005588976.1">
    <property type="nucleotide sequence ID" value="NZ_LT669839.1"/>
</dbReference>
<evidence type="ECO:0000256" key="4">
    <source>
        <dbReference type="ARBA" id="ARBA00023163"/>
    </source>
</evidence>
<dbReference type="AlphaFoldDB" id="M1ZI09"/>
<dbReference type="InterPro" id="IPR011006">
    <property type="entry name" value="CheY-like_superfamily"/>
</dbReference>
<dbReference type="Gene3D" id="1.10.8.60">
    <property type="match status" value="1"/>
</dbReference>
<evidence type="ECO:0000256" key="5">
    <source>
        <dbReference type="PROSITE-ProRule" id="PRU00169"/>
    </source>
</evidence>
<dbReference type="SMART" id="SM00448">
    <property type="entry name" value="REC"/>
    <property type="match status" value="1"/>
</dbReference>
<dbReference type="GO" id="GO:0000160">
    <property type="term" value="P:phosphorelay signal transduction system"/>
    <property type="evidence" value="ECO:0007669"/>
    <property type="project" value="InterPro"/>
</dbReference>
<dbReference type="InterPro" id="IPR002197">
    <property type="entry name" value="HTH_Fis"/>
</dbReference>
<dbReference type="PROSITE" id="PS50110">
    <property type="entry name" value="RESPONSE_REGULATORY"/>
    <property type="match status" value="1"/>
</dbReference>
<dbReference type="PRINTS" id="PR01590">
    <property type="entry name" value="HTHFIS"/>
</dbReference>
<dbReference type="InterPro" id="IPR009057">
    <property type="entry name" value="Homeodomain-like_sf"/>
</dbReference>
<dbReference type="GO" id="GO:0006355">
    <property type="term" value="P:regulation of DNA-templated transcription"/>
    <property type="evidence" value="ECO:0007669"/>
    <property type="project" value="InterPro"/>
</dbReference>
<evidence type="ECO:0000259" key="7">
    <source>
        <dbReference type="PROSITE" id="PS50110"/>
    </source>
</evidence>
<dbReference type="Gene3D" id="1.10.10.60">
    <property type="entry name" value="Homeodomain-like"/>
    <property type="match status" value="1"/>
</dbReference>
<dbReference type="PROSITE" id="PS50045">
    <property type="entry name" value="SIGMA54_INTERACT_4"/>
    <property type="match status" value="1"/>
</dbReference>
<dbReference type="InterPro" id="IPR001789">
    <property type="entry name" value="Sig_transdc_resp-reg_receiver"/>
</dbReference>
<dbReference type="PROSITE" id="PS00676">
    <property type="entry name" value="SIGMA54_INTERACT_2"/>
    <property type="match status" value="1"/>
</dbReference>
<proteinExistence type="predicted"/>
<evidence type="ECO:0000259" key="6">
    <source>
        <dbReference type="PROSITE" id="PS50045"/>
    </source>
</evidence>
<accession>M1ZI09</accession>
<dbReference type="Pfam" id="PF00072">
    <property type="entry name" value="Response_reg"/>
    <property type="match status" value="1"/>
</dbReference>
<dbReference type="HOGENOM" id="CLU_000445_0_6_9"/>
<dbReference type="Pfam" id="PF00158">
    <property type="entry name" value="Sigma54_activat"/>
    <property type="match status" value="1"/>
</dbReference>
<dbReference type="SUPFAM" id="SSF52172">
    <property type="entry name" value="CheY-like"/>
    <property type="match status" value="1"/>
</dbReference>
<dbReference type="Pfam" id="PF25601">
    <property type="entry name" value="AAA_lid_14"/>
    <property type="match status" value="1"/>
</dbReference>
<keyword evidence="5" id="KW-0597">Phosphoprotein</keyword>
<dbReference type="EMBL" id="LT669839">
    <property type="protein sequence ID" value="SHD78558.1"/>
    <property type="molecule type" value="Genomic_DNA"/>
</dbReference>
<sequence>MKSLLIADDEKSICNVLKFALEDEYNVFVANNLAEFNNIVHSNQIDFALVDLKFGSVNGLDLIKKINMLNEYAIIIMITAYGTIETAIEAIKLGAYDYLLKPIDLDMLRELLVEANRYYILKKNLLSESSYLVDDTDIIGMSRKMKDVIELINRVKNLDVTVLIQGETGTGKGLVAREIHYKGLRKDGPFMVVNCGAIPESLIESELFGYEKGAFTGAEKSKKGAFELANGGSLFLDEIGEMHLSGQVKLLRAIEEKKITPLGSEKSIEVDTRIIAATNRDLEQAVNEGKFRNDLFYRLNVLPIYLPPLRERREDIPLLVSYFIEKANKMYDLNIKGIEEGVLDYLKNMYYRGNVRELENIIYRLCILSDGEIICYDDINIKGSQDHTHKKEGSNYISFQIGTKIEEAEKTLILRTLEFVGGNKSKAAQMLGISERSIYYKINDYLKRE</sequence>
<dbReference type="FunFam" id="3.40.50.300:FF:000006">
    <property type="entry name" value="DNA-binding transcriptional regulator NtrC"/>
    <property type="match status" value="1"/>
</dbReference>
<dbReference type="PANTHER" id="PTHR32071">
    <property type="entry name" value="TRANSCRIPTIONAL REGULATORY PROTEIN"/>
    <property type="match status" value="1"/>
</dbReference>
<name>M1ZI09_9FIRM</name>